<keyword evidence="2" id="KW-1185">Reference proteome</keyword>
<name>A0A0M3HTY3_ASCLU</name>
<dbReference type="Proteomes" id="UP000036681">
    <property type="component" value="Unplaced"/>
</dbReference>
<sequence>MRHNASYAYSGRIVAIDLVDLIGWLQTILIKKPAYAVSFLLLLYFHAHIVDSFIGVMLSCALAKRTGYVVASRVLKLSCSALMNHTSRNDTEPEQRN</sequence>
<keyword evidence="1" id="KW-1133">Transmembrane helix</keyword>
<protein>
    <submittedName>
        <fullName evidence="3">TLC domain-containing protein</fullName>
    </submittedName>
</protein>
<evidence type="ECO:0000313" key="3">
    <source>
        <dbReference type="WBParaSite" id="ALUE_0000618401-mRNA-1"/>
    </source>
</evidence>
<evidence type="ECO:0000313" key="2">
    <source>
        <dbReference type="Proteomes" id="UP000036681"/>
    </source>
</evidence>
<dbReference type="AlphaFoldDB" id="A0A0M3HTY3"/>
<feature type="transmembrane region" description="Helical" evidence="1">
    <location>
        <begin position="12"/>
        <end position="30"/>
    </location>
</feature>
<evidence type="ECO:0000256" key="1">
    <source>
        <dbReference type="SAM" id="Phobius"/>
    </source>
</evidence>
<feature type="transmembrane region" description="Helical" evidence="1">
    <location>
        <begin position="36"/>
        <end position="63"/>
    </location>
</feature>
<dbReference type="WBParaSite" id="ALUE_0000618401-mRNA-1">
    <property type="protein sequence ID" value="ALUE_0000618401-mRNA-1"/>
    <property type="gene ID" value="ALUE_0000618401"/>
</dbReference>
<organism evidence="2 3">
    <name type="scientific">Ascaris lumbricoides</name>
    <name type="common">Giant roundworm</name>
    <dbReference type="NCBI Taxonomy" id="6252"/>
    <lineage>
        <taxon>Eukaryota</taxon>
        <taxon>Metazoa</taxon>
        <taxon>Ecdysozoa</taxon>
        <taxon>Nematoda</taxon>
        <taxon>Chromadorea</taxon>
        <taxon>Rhabditida</taxon>
        <taxon>Spirurina</taxon>
        <taxon>Ascaridomorpha</taxon>
        <taxon>Ascaridoidea</taxon>
        <taxon>Ascarididae</taxon>
        <taxon>Ascaris</taxon>
    </lineage>
</organism>
<accession>A0A0M3HTY3</accession>
<proteinExistence type="predicted"/>
<reference evidence="3" key="1">
    <citation type="submission" date="2017-02" db="UniProtKB">
        <authorList>
            <consortium name="WormBaseParasite"/>
        </authorList>
    </citation>
    <scope>IDENTIFICATION</scope>
</reference>
<keyword evidence="1" id="KW-0812">Transmembrane</keyword>
<keyword evidence="1" id="KW-0472">Membrane</keyword>